<keyword evidence="4" id="KW-0560">Oxidoreductase</keyword>
<dbReference type="GO" id="GO:0047545">
    <property type="term" value="F:(S)-2-hydroxyglutarate dehydrogenase activity"/>
    <property type="evidence" value="ECO:0007669"/>
    <property type="project" value="TreeGrafter"/>
</dbReference>
<evidence type="ECO:0000313" key="7">
    <source>
        <dbReference type="EMBL" id="TQV69824.1"/>
    </source>
</evidence>
<gene>
    <name evidence="7" type="ORF">FKG95_28510</name>
</gene>
<feature type="domain" description="FAD dependent oxidoreductase" evidence="6">
    <location>
        <begin position="10"/>
        <end position="370"/>
    </location>
</feature>
<dbReference type="PANTHER" id="PTHR43104:SF4">
    <property type="entry name" value="L-2-HYDROXYGLUTARATE DEHYDROGENASE, MITOCHONDRIAL"/>
    <property type="match status" value="1"/>
</dbReference>
<dbReference type="AlphaFoldDB" id="A0A545SXY9"/>
<keyword evidence="8" id="KW-1185">Reference proteome</keyword>
<dbReference type="Proteomes" id="UP000315252">
    <property type="component" value="Unassembled WGS sequence"/>
</dbReference>
<organism evidence="7 8">
    <name type="scientific">Denitrobaculum tricleocarpae</name>
    <dbReference type="NCBI Taxonomy" id="2591009"/>
    <lineage>
        <taxon>Bacteria</taxon>
        <taxon>Pseudomonadati</taxon>
        <taxon>Pseudomonadota</taxon>
        <taxon>Alphaproteobacteria</taxon>
        <taxon>Rhodospirillales</taxon>
        <taxon>Rhodospirillaceae</taxon>
        <taxon>Denitrobaculum</taxon>
    </lineage>
</organism>
<evidence type="ECO:0000256" key="5">
    <source>
        <dbReference type="ARBA" id="ARBA00037941"/>
    </source>
</evidence>
<dbReference type="EMBL" id="VHSH01000020">
    <property type="protein sequence ID" value="TQV69824.1"/>
    <property type="molecule type" value="Genomic_DNA"/>
</dbReference>
<dbReference type="Gene3D" id="3.50.50.60">
    <property type="entry name" value="FAD/NAD(P)-binding domain"/>
    <property type="match status" value="1"/>
</dbReference>
<dbReference type="Pfam" id="PF01266">
    <property type="entry name" value="DAO"/>
    <property type="match status" value="1"/>
</dbReference>
<dbReference type="OrthoDB" id="9801699at2"/>
<protein>
    <submittedName>
        <fullName evidence="7">NAD(P)/FAD-dependent oxidoreductase</fullName>
    </submittedName>
</protein>
<comment type="similarity">
    <text evidence="5">Belongs to the L2HGDH family.</text>
</comment>
<evidence type="ECO:0000256" key="2">
    <source>
        <dbReference type="ARBA" id="ARBA00022630"/>
    </source>
</evidence>
<comment type="caution">
    <text evidence="7">The sequence shown here is derived from an EMBL/GenBank/DDBJ whole genome shotgun (WGS) entry which is preliminary data.</text>
</comment>
<proteinExistence type="inferred from homology"/>
<reference evidence="7 8" key="1">
    <citation type="submission" date="2019-06" db="EMBL/GenBank/DDBJ databases">
        <title>Whole genome sequence for Rhodospirillaceae sp. R148.</title>
        <authorList>
            <person name="Wang G."/>
        </authorList>
    </citation>
    <scope>NUCLEOTIDE SEQUENCE [LARGE SCALE GENOMIC DNA]</scope>
    <source>
        <strain evidence="7 8">R148</strain>
    </source>
</reference>
<sequence>MRPEYHVQSVVVGSGVIGLAIARKLARAGREVLILEAEDSWGHHTSARNSQVIHAGMYYAPGSLKARFCVEGKKRLYDFCRTRHIDHDRIEKLIVATAPDQVAALKAIHDRGHANGVTDLTLVTAEDAMKCEPELACCAAILSPSTGIIDAPSYMNALLGEAEAAGAFIAYHSPLEDVVVTDKGFELSVGDANNTRMSCDHLINAAGLGGWDVARRTAGFDPTLIPPQCLTKGCYVSLSAGKAPFQRLIYPMPDGASLGVHYIRDIAGRVTFGPDVRVMDGLDLDYSNDGANIAAFERAVRTYWPGLPDDALQPDTCGIRPRITPPGAPLADFMILGPDSHGVTGLVQLFGIESPGLTSSLAIAEYVAELI</sequence>
<accession>A0A545SXY9</accession>
<dbReference type="InterPro" id="IPR006076">
    <property type="entry name" value="FAD-dep_OxRdtase"/>
</dbReference>
<dbReference type="PANTHER" id="PTHR43104">
    <property type="entry name" value="L-2-HYDROXYGLUTARATE DEHYDROGENASE, MITOCHONDRIAL"/>
    <property type="match status" value="1"/>
</dbReference>
<evidence type="ECO:0000256" key="4">
    <source>
        <dbReference type="ARBA" id="ARBA00023002"/>
    </source>
</evidence>
<evidence type="ECO:0000259" key="6">
    <source>
        <dbReference type="Pfam" id="PF01266"/>
    </source>
</evidence>
<keyword evidence="3" id="KW-0274">FAD</keyword>
<dbReference type="InterPro" id="IPR036188">
    <property type="entry name" value="FAD/NAD-bd_sf"/>
</dbReference>
<evidence type="ECO:0000256" key="3">
    <source>
        <dbReference type="ARBA" id="ARBA00022827"/>
    </source>
</evidence>
<comment type="cofactor">
    <cofactor evidence="1">
        <name>FAD</name>
        <dbReference type="ChEBI" id="CHEBI:57692"/>
    </cofactor>
</comment>
<evidence type="ECO:0000313" key="8">
    <source>
        <dbReference type="Proteomes" id="UP000315252"/>
    </source>
</evidence>
<evidence type="ECO:0000256" key="1">
    <source>
        <dbReference type="ARBA" id="ARBA00001974"/>
    </source>
</evidence>
<keyword evidence="2" id="KW-0285">Flavoprotein</keyword>
<dbReference type="Gene3D" id="3.30.9.10">
    <property type="entry name" value="D-Amino Acid Oxidase, subunit A, domain 2"/>
    <property type="match status" value="1"/>
</dbReference>
<name>A0A545SXY9_9PROT</name>
<dbReference type="SUPFAM" id="SSF51905">
    <property type="entry name" value="FAD/NAD(P)-binding domain"/>
    <property type="match status" value="1"/>
</dbReference>
<dbReference type="RefSeq" id="WP_142899875.1">
    <property type="nucleotide sequence ID" value="NZ_ML660071.1"/>
</dbReference>